<dbReference type="STRING" id="1796497.GCE9029_01619"/>
<dbReference type="Gene3D" id="1.20.1640.10">
    <property type="entry name" value="Multidrug efflux transporter AcrB transmembrane domain"/>
    <property type="match status" value="2"/>
</dbReference>
<keyword evidence="2" id="KW-1003">Cell membrane</keyword>
<dbReference type="Pfam" id="PF03176">
    <property type="entry name" value="MMPL"/>
    <property type="match status" value="2"/>
</dbReference>
<evidence type="ECO:0000313" key="8">
    <source>
        <dbReference type="EMBL" id="CZF79727.1"/>
    </source>
</evidence>
<evidence type="ECO:0000256" key="2">
    <source>
        <dbReference type="ARBA" id="ARBA00022475"/>
    </source>
</evidence>
<feature type="transmembrane region" description="Helical" evidence="6">
    <location>
        <begin position="655"/>
        <end position="677"/>
    </location>
</feature>
<evidence type="ECO:0000256" key="6">
    <source>
        <dbReference type="SAM" id="Phobius"/>
    </source>
</evidence>
<gene>
    <name evidence="8" type="ORF">GCE9029_01619</name>
</gene>
<dbReference type="PRINTS" id="PR00702">
    <property type="entry name" value="ACRIFLAVINRP"/>
</dbReference>
<dbReference type="GO" id="GO:0005886">
    <property type="term" value="C:plasma membrane"/>
    <property type="evidence" value="ECO:0007669"/>
    <property type="project" value="UniProtKB-SubCell"/>
</dbReference>
<feature type="transmembrane region" description="Helical" evidence="6">
    <location>
        <begin position="14"/>
        <end position="36"/>
    </location>
</feature>
<dbReference type="Proteomes" id="UP000071641">
    <property type="component" value="Unassembled WGS sequence"/>
</dbReference>
<dbReference type="SUPFAM" id="SSF82866">
    <property type="entry name" value="Multidrug efflux transporter AcrB transmembrane domain"/>
    <property type="match status" value="2"/>
</dbReference>
<dbReference type="InterPro" id="IPR004869">
    <property type="entry name" value="MMPL_dom"/>
</dbReference>
<sequence length="773" mass="85053">MNRDLSQWPTLRPWLFLILSVLISLLAAFGASKLYFRGDYQIFFDEGNPQLQAFKELEATFNKTDTLSIVVAPSNGNIFTEENLSLVKQLTDEAWQTPYASRVDSITNYQHTSAEEDDLLVEDLAADYIELDASRLAYIRDVALNEPRLVGSSVSQDGSVAVVTITFQLPDGDQSVEVNEISVFADQLLDRVSQSHSDVEFHLGGIIALNNAFALAAMDDGNTLVPMMFLVILVFLGFMLRSWKFVFATLVVIVLTIASTMGLLGWVGHYLNNGTVNVPTLIMTLAVADCVHLITSYVHALREGKEKSEAISYALKLNFLALLITSVTTSIGFLMMNASNSPVLRDMGNLAAVGVMIAFFLSVTLLPALLQLMPVKVKQSQSSGNKVMGWIADSVIRHHKMILPVSAVVVVLSSMLLVQNQVNDNSVEYFGPENTFRQAADFMEENISGTTAISLSIKSGQPQGITQPEFLQAVNGFTDWLRIQPEVDHVASISDTFKRLNKNMHGDDESYYQLPTDPELAAQYLLLYEMSLPYGLDLNNEVNIDKSAVKLLLTVDNLGSVELIDLEQRMDKWFAANAPQFDMTSSGPNLMFAHIGETNMESMLKTLPIALVLISGLLVFALRSWRLGAISLVPNLAPAIIGFGLWALISGEINLGLSIVVTLTLGIVVDDTVHFLSKYRYARLQGRNVEEGIRYAFSTVGRALWITTVVLVAGFSVLATSVFRLNADMGMLSAMVIFIALVVDFILLPAVLLVADRKSYARESEKLVTQTAQ</sequence>
<dbReference type="EMBL" id="FIZX01000001">
    <property type="protein sequence ID" value="CZF79727.1"/>
    <property type="molecule type" value="Genomic_DNA"/>
</dbReference>
<dbReference type="PROSITE" id="PS50156">
    <property type="entry name" value="SSD"/>
    <property type="match status" value="2"/>
</dbReference>
<feature type="domain" description="SSD" evidence="7">
    <location>
        <begin position="247"/>
        <end position="372"/>
    </location>
</feature>
<dbReference type="PANTHER" id="PTHR33406">
    <property type="entry name" value="MEMBRANE PROTEIN MJ1562-RELATED"/>
    <property type="match status" value="1"/>
</dbReference>
<evidence type="ECO:0000259" key="7">
    <source>
        <dbReference type="PROSITE" id="PS50156"/>
    </source>
</evidence>
<comment type="subcellular location">
    <subcellularLocation>
        <location evidence="1">Cell membrane</location>
        <topology evidence="1">Multi-pass membrane protein</topology>
    </subcellularLocation>
</comment>
<protein>
    <submittedName>
        <fullName evidence="8">MMPL family protein</fullName>
    </submittedName>
</protein>
<evidence type="ECO:0000256" key="5">
    <source>
        <dbReference type="ARBA" id="ARBA00023136"/>
    </source>
</evidence>
<dbReference type="InterPro" id="IPR001036">
    <property type="entry name" value="Acrflvin-R"/>
</dbReference>
<feature type="transmembrane region" description="Helical" evidence="6">
    <location>
        <begin position="347"/>
        <end position="370"/>
    </location>
</feature>
<dbReference type="OrthoDB" id="9803781at2"/>
<feature type="transmembrane region" description="Helical" evidence="6">
    <location>
        <begin position="603"/>
        <end position="622"/>
    </location>
</feature>
<evidence type="ECO:0000313" key="9">
    <source>
        <dbReference type="Proteomes" id="UP000071641"/>
    </source>
</evidence>
<dbReference type="AlphaFoldDB" id="A0A128EZ08"/>
<proteinExistence type="predicted"/>
<feature type="transmembrane region" description="Helical" evidence="6">
    <location>
        <begin position="201"/>
        <end position="218"/>
    </location>
</feature>
<name>A0A128EZ08_9GAMM</name>
<dbReference type="InterPro" id="IPR050545">
    <property type="entry name" value="Mycobact_MmpL"/>
</dbReference>
<organism evidence="8 9">
    <name type="scientific">Grimontia celer</name>
    <dbReference type="NCBI Taxonomy" id="1796497"/>
    <lineage>
        <taxon>Bacteria</taxon>
        <taxon>Pseudomonadati</taxon>
        <taxon>Pseudomonadota</taxon>
        <taxon>Gammaproteobacteria</taxon>
        <taxon>Vibrionales</taxon>
        <taxon>Vibrionaceae</taxon>
        <taxon>Grimontia</taxon>
    </lineage>
</organism>
<accession>A0A128EZ08</accession>
<dbReference type="InterPro" id="IPR000731">
    <property type="entry name" value="SSD"/>
</dbReference>
<dbReference type="RefSeq" id="WP_062662416.1">
    <property type="nucleotide sequence ID" value="NZ_FIZX01000001.1"/>
</dbReference>
<evidence type="ECO:0000256" key="3">
    <source>
        <dbReference type="ARBA" id="ARBA00022692"/>
    </source>
</evidence>
<keyword evidence="5 6" id="KW-0472">Membrane</keyword>
<feature type="transmembrane region" description="Helical" evidence="6">
    <location>
        <begin position="401"/>
        <end position="418"/>
    </location>
</feature>
<keyword evidence="3 6" id="KW-0812">Transmembrane</keyword>
<evidence type="ECO:0000256" key="1">
    <source>
        <dbReference type="ARBA" id="ARBA00004651"/>
    </source>
</evidence>
<evidence type="ECO:0000256" key="4">
    <source>
        <dbReference type="ARBA" id="ARBA00022989"/>
    </source>
</evidence>
<feature type="transmembrane region" description="Helical" evidence="6">
    <location>
        <begin position="247"/>
        <end position="268"/>
    </location>
</feature>
<dbReference type="GO" id="GO:0022857">
    <property type="term" value="F:transmembrane transporter activity"/>
    <property type="evidence" value="ECO:0007669"/>
    <property type="project" value="InterPro"/>
</dbReference>
<feature type="transmembrane region" description="Helical" evidence="6">
    <location>
        <begin position="629"/>
        <end position="649"/>
    </location>
</feature>
<dbReference type="PANTHER" id="PTHR33406:SF13">
    <property type="entry name" value="MEMBRANE PROTEIN YDFJ"/>
    <property type="match status" value="1"/>
</dbReference>
<reference evidence="9" key="1">
    <citation type="submission" date="2016-02" db="EMBL/GenBank/DDBJ databases">
        <authorList>
            <person name="Rodrigo-Torres Lidia"/>
            <person name="Arahal R.David."/>
        </authorList>
    </citation>
    <scope>NUCLEOTIDE SEQUENCE [LARGE SCALE GENOMIC DNA]</scope>
    <source>
        <strain evidence="9">CECT 9029</strain>
    </source>
</reference>
<feature type="domain" description="SSD" evidence="7">
    <location>
        <begin position="627"/>
        <end position="754"/>
    </location>
</feature>
<keyword evidence="4 6" id="KW-1133">Transmembrane helix</keyword>
<feature type="transmembrane region" description="Helical" evidence="6">
    <location>
        <begin position="313"/>
        <end position="335"/>
    </location>
</feature>
<feature type="transmembrane region" description="Helical" evidence="6">
    <location>
        <begin position="224"/>
        <end position="240"/>
    </location>
</feature>
<feature type="transmembrane region" description="Helical" evidence="6">
    <location>
        <begin position="731"/>
        <end position="755"/>
    </location>
</feature>
<feature type="transmembrane region" description="Helical" evidence="6">
    <location>
        <begin position="703"/>
        <end position="725"/>
    </location>
</feature>
<keyword evidence="9" id="KW-1185">Reference proteome</keyword>
<feature type="transmembrane region" description="Helical" evidence="6">
    <location>
        <begin position="280"/>
        <end position="301"/>
    </location>
</feature>